<dbReference type="Proteomes" id="UP000800040">
    <property type="component" value="Unassembled WGS sequence"/>
</dbReference>
<protein>
    <recommendedName>
        <fullName evidence="5">Altered inheritance of mitochondria protein 5, mitochondrial</fullName>
    </recommendedName>
</protein>
<evidence type="ECO:0000256" key="1">
    <source>
        <dbReference type="SAM" id="MobiDB-lite"/>
    </source>
</evidence>
<feature type="chain" id="PRO_5025498211" description="Altered inheritance of mitochondria protein 5, mitochondrial" evidence="2">
    <location>
        <begin position="22"/>
        <end position="119"/>
    </location>
</feature>
<reference evidence="3" key="1">
    <citation type="submission" date="2020-01" db="EMBL/GenBank/DDBJ databases">
        <authorList>
            <consortium name="DOE Joint Genome Institute"/>
            <person name="Haridas S."/>
            <person name="Albert R."/>
            <person name="Binder M."/>
            <person name="Bloem J."/>
            <person name="Labutti K."/>
            <person name="Salamov A."/>
            <person name="Andreopoulos B."/>
            <person name="Baker S.E."/>
            <person name="Barry K."/>
            <person name="Bills G."/>
            <person name="Bluhm B.H."/>
            <person name="Cannon C."/>
            <person name="Castanera R."/>
            <person name="Culley D.E."/>
            <person name="Daum C."/>
            <person name="Ezra D."/>
            <person name="Gonzalez J.B."/>
            <person name="Henrissat B."/>
            <person name="Kuo A."/>
            <person name="Liang C."/>
            <person name="Lipzen A."/>
            <person name="Lutzoni F."/>
            <person name="Magnuson J."/>
            <person name="Mondo S."/>
            <person name="Nolan M."/>
            <person name="Ohm R."/>
            <person name="Pangilinan J."/>
            <person name="Park H.-J."/>
            <person name="Ramirez L."/>
            <person name="Alfaro M."/>
            <person name="Sun H."/>
            <person name="Tritt A."/>
            <person name="Yoshinaga Y."/>
            <person name="Zwiers L.-H."/>
            <person name="Turgeon B.G."/>
            <person name="Goodwin S.B."/>
            <person name="Spatafora J.W."/>
            <person name="Crous P.W."/>
            <person name="Grigoriev I.V."/>
        </authorList>
    </citation>
    <scope>NUCLEOTIDE SEQUENCE</scope>
    <source>
        <strain evidence="3">P77</strain>
    </source>
</reference>
<dbReference type="OrthoDB" id="3770004at2759"/>
<feature type="region of interest" description="Disordered" evidence="1">
    <location>
        <begin position="32"/>
        <end position="81"/>
    </location>
</feature>
<accession>A0A6A5KQS1</accession>
<dbReference type="EMBL" id="ML975279">
    <property type="protein sequence ID" value="KAF1836003.1"/>
    <property type="molecule type" value="Genomic_DNA"/>
</dbReference>
<evidence type="ECO:0000313" key="3">
    <source>
        <dbReference type="EMBL" id="KAF1836003.1"/>
    </source>
</evidence>
<feature type="compositionally biased region" description="Low complexity" evidence="1">
    <location>
        <begin position="44"/>
        <end position="62"/>
    </location>
</feature>
<evidence type="ECO:0008006" key="5">
    <source>
        <dbReference type="Google" id="ProtNLM"/>
    </source>
</evidence>
<feature type="signal peptide" evidence="2">
    <location>
        <begin position="1"/>
        <end position="21"/>
    </location>
</feature>
<keyword evidence="4" id="KW-1185">Reference proteome</keyword>
<dbReference type="AlphaFoldDB" id="A0A6A5KQS1"/>
<evidence type="ECO:0000256" key="2">
    <source>
        <dbReference type="SAM" id="SignalP"/>
    </source>
</evidence>
<name>A0A6A5KQS1_9PLEO</name>
<keyword evidence="2" id="KW-0732">Signal</keyword>
<proteinExistence type="predicted"/>
<gene>
    <name evidence="3" type="ORF">BDW02DRAFT_494573</name>
</gene>
<sequence>MAGRIIPFGLATIASISTVVATFGGEFKQQRLARTEEENKQELATAAASSASNASPVVSNATTSIPEPLPATGKTEGAVASGPVENSWLNTLGLWAWKKDTKEQGGLATKKVEEVKGRP</sequence>
<organism evidence="3 4">
    <name type="scientific">Decorospora gaudefroyi</name>
    <dbReference type="NCBI Taxonomy" id="184978"/>
    <lineage>
        <taxon>Eukaryota</taxon>
        <taxon>Fungi</taxon>
        <taxon>Dikarya</taxon>
        <taxon>Ascomycota</taxon>
        <taxon>Pezizomycotina</taxon>
        <taxon>Dothideomycetes</taxon>
        <taxon>Pleosporomycetidae</taxon>
        <taxon>Pleosporales</taxon>
        <taxon>Pleosporineae</taxon>
        <taxon>Pleosporaceae</taxon>
        <taxon>Decorospora</taxon>
    </lineage>
</organism>
<evidence type="ECO:0000313" key="4">
    <source>
        <dbReference type="Proteomes" id="UP000800040"/>
    </source>
</evidence>